<dbReference type="PROSITE" id="PS00246">
    <property type="entry name" value="WNT1"/>
    <property type="match status" value="1"/>
</dbReference>
<dbReference type="PANTHER" id="PTHR12027">
    <property type="entry name" value="WNT RELATED"/>
    <property type="match status" value="1"/>
</dbReference>
<dbReference type="InterPro" id="IPR005817">
    <property type="entry name" value="Wnt"/>
</dbReference>
<keyword evidence="11" id="KW-0732">Signal</keyword>
<dbReference type="CDD" id="cd19339">
    <property type="entry name" value="Wnt_Wnt7"/>
    <property type="match status" value="1"/>
</dbReference>
<dbReference type="Gene3D" id="3.30.2460.20">
    <property type="match status" value="1"/>
</dbReference>
<dbReference type="InParanoid" id="A0A7R8YLE4"/>
<evidence type="ECO:0000256" key="1">
    <source>
        <dbReference type="ARBA" id="ARBA00004498"/>
    </source>
</evidence>
<comment type="function">
    <text evidence="10">Ligand for members of the frizzled family of seven transmembrane receptors.</text>
</comment>
<keyword evidence="13" id="KW-1185">Reference proteome</keyword>
<reference evidence="12 13" key="1">
    <citation type="submission" date="2020-11" db="EMBL/GenBank/DDBJ databases">
        <authorList>
            <person name="Wallbank WR R."/>
            <person name="Pardo Diaz C."/>
            <person name="Kozak K."/>
            <person name="Martin S."/>
            <person name="Jiggins C."/>
            <person name="Moest M."/>
            <person name="Warren A I."/>
            <person name="Generalovic N T."/>
            <person name="Byers J.R.P. K."/>
            <person name="Montejo-Kovacevich G."/>
            <person name="Yen C E."/>
        </authorList>
    </citation>
    <scope>NUCLEOTIDE SEQUENCE [LARGE SCALE GENOMIC DNA]</scope>
</reference>
<feature type="signal peptide" evidence="11">
    <location>
        <begin position="1"/>
        <end position="23"/>
    </location>
</feature>
<dbReference type="GO" id="GO:0030182">
    <property type="term" value="P:neuron differentiation"/>
    <property type="evidence" value="ECO:0007669"/>
    <property type="project" value="TreeGrafter"/>
</dbReference>
<gene>
    <name evidence="12" type="ORF">HERILL_LOCUS766</name>
</gene>
<dbReference type="EMBL" id="LR899009">
    <property type="protein sequence ID" value="CAD7077418.1"/>
    <property type="molecule type" value="Genomic_DNA"/>
</dbReference>
<evidence type="ECO:0000256" key="3">
    <source>
        <dbReference type="ARBA" id="ARBA00022473"/>
    </source>
</evidence>
<evidence type="ECO:0000313" key="12">
    <source>
        <dbReference type="EMBL" id="CAD7077418.1"/>
    </source>
</evidence>
<evidence type="ECO:0000313" key="13">
    <source>
        <dbReference type="Proteomes" id="UP000594454"/>
    </source>
</evidence>
<dbReference type="GO" id="GO:0046330">
    <property type="term" value="P:positive regulation of JNK cascade"/>
    <property type="evidence" value="ECO:0007669"/>
    <property type="project" value="TreeGrafter"/>
</dbReference>
<dbReference type="PRINTS" id="PR01349">
    <property type="entry name" value="WNTPROTEIN"/>
</dbReference>
<sequence>MRKTLSNICMLLVWMLNLRSSLCLTSAVLCSRIPGLSPAQRDLCIESPDALIALASGRFLGVQECQHQFKGHRWNCTEAWQREVFGHVIPVGSREAAFTYAVASAGAVHAITSACARGNISLCGCDRAHRNSHSTRNHHVRHMWPVTNGGSNRPWKWGGCSADIKFGMSFARRFLDAREIEGDARSLMNLHNNRVGRKIVKNLLRTDCKCHGISGSCAMKTCWKSLPPFRVIGSALKKKYNRAKLVQAVKEKTGLSLVVSKANNHTKNAKKRPRPKRVELVYIEKSPNYCERDLNVGSLGTTGRSCNKTDRGVEGCDFLCCGRGYNTYQVNKTWQCRCQFQWCCTVHCDICTQLTRDYICK</sequence>
<dbReference type="GO" id="GO:0005125">
    <property type="term" value="F:cytokine activity"/>
    <property type="evidence" value="ECO:0007669"/>
    <property type="project" value="TreeGrafter"/>
</dbReference>
<dbReference type="GO" id="GO:0007517">
    <property type="term" value="P:muscle organ development"/>
    <property type="evidence" value="ECO:0007669"/>
    <property type="project" value="UniProtKB-ARBA"/>
</dbReference>
<dbReference type="FunFam" id="3.30.2460.20:FF:000001">
    <property type="entry name" value="Wnt homolog"/>
    <property type="match status" value="1"/>
</dbReference>
<dbReference type="OrthoDB" id="5945655at2759"/>
<dbReference type="SMART" id="SM00097">
    <property type="entry name" value="WNT1"/>
    <property type="match status" value="1"/>
</dbReference>
<dbReference type="GO" id="GO:0060560">
    <property type="term" value="P:developmental growth involved in morphogenesis"/>
    <property type="evidence" value="ECO:0007669"/>
    <property type="project" value="UniProtKB-ARBA"/>
</dbReference>
<keyword evidence="6 10" id="KW-0879">Wnt signaling pathway</keyword>
<evidence type="ECO:0000256" key="5">
    <source>
        <dbReference type="ARBA" id="ARBA00022530"/>
    </source>
</evidence>
<dbReference type="GO" id="GO:0045165">
    <property type="term" value="P:cell fate commitment"/>
    <property type="evidence" value="ECO:0007669"/>
    <property type="project" value="TreeGrafter"/>
</dbReference>
<dbReference type="InterPro" id="IPR043158">
    <property type="entry name" value="Wnt_C"/>
</dbReference>
<dbReference type="FunCoup" id="A0A7R8YLE4">
    <property type="interactions" value="15"/>
</dbReference>
<keyword evidence="7" id="KW-1015">Disulfide bond</keyword>
<dbReference type="Proteomes" id="UP000594454">
    <property type="component" value="Chromosome 1"/>
</dbReference>
<dbReference type="AlphaFoldDB" id="A0A7R8YLE4"/>
<proteinExistence type="inferred from homology"/>
<evidence type="ECO:0000256" key="9">
    <source>
        <dbReference type="ARBA" id="ARBA00023288"/>
    </source>
</evidence>
<dbReference type="InterPro" id="IPR018161">
    <property type="entry name" value="Wnt_CS"/>
</dbReference>
<evidence type="ECO:0000256" key="10">
    <source>
        <dbReference type="RuleBase" id="RU003500"/>
    </source>
</evidence>
<evidence type="ECO:0000256" key="11">
    <source>
        <dbReference type="SAM" id="SignalP"/>
    </source>
</evidence>
<evidence type="ECO:0000256" key="2">
    <source>
        <dbReference type="ARBA" id="ARBA00005683"/>
    </source>
</evidence>
<accession>A0A7R8YLE4</accession>
<keyword evidence="4" id="KW-0964">Secreted</keyword>
<dbReference type="GO" id="GO:0005109">
    <property type="term" value="F:frizzled binding"/>
    <property type="evidence" value="ECO:0007669"/>
    <property type="project" value="TreeGrafter"/>
</dbReference>
<evidence type="ECO:0000256" key="6">
    <source>
        <dbReference type="ARBA" id="ARBA00022687"/>
    </source>
</evidence>
<evidence type="ECO:0000256" key="4">
    <source>
        <dbReference type="ARBA" id="ARBA00022525"/>
    </source>
</evidence>
<name>A0A7R8YLE4_HERIL</name>
<evidence type="ECO:0000256" key="8">
    <source>
        <dbReference type="ARBA" id="ARBA00023180"/>
    </source>
</evidence>
<dbReference type="OMA" id="QGYNDQE"/>
<evidence type="ECO:0000256" key="7">
    <source>
        <dbReference type="ARBA" id="ARBA00023157"/>
    </source>
</evidence>
<feature type="chain" id="PRO_5031025591" description="Protein Wnt" evidence="11">
    <location>
        <begin position="24"/>
        <end position="361"/>
    </location>
</feature>
<keyword evidence="9" id="KW-0449">Lipoprotein</keyword>
<protein>
    <recommendedName>
        <fullName evidence="10">Protein Wnt</fullName>
    </recommendedName>
</protein>
<organism evidence="12 13">
    <name type="scientific">Hermetia illucens</name>
    <name type="common">Black soldier fly</name>
    <dbReference type="NCBI Taxonomy" id="343691"/>
    <lineage>
        <taxon>Eukaryota</taxon>
        <taxon>Metazoa</taxon>
        <taxon>Ecdysozoa</taxon>
        <taxon>Arthropoda</taxon>
        <taxon>Hexapoda</taxon>
        <taxon>Insecta</taxon>
        <taxon>Pterygota</taxon>
        <taxon>Neoptera</taxon>
        <taxon>Endopterygota</taxon>
        <taxon>Diptera</taxon>
        <taxon>Brachycera</taxon>
        <taxon>Stratiomyomorpha</taxon>
        <taxon>Stratiomyidae</taxon>
        <taxon>Hermetiinae</taxon>
        <taxon>Hermetia</taxon>
    </lineage>
</organism>
<dbReference type="GO" id="GO:0000902">
    <property type="term" value="P:cell morphogenesis"/>
    <property type="evidence" value="ECO:0007669"/>
    <property type="project" value="UniProtKB-ARBA"/>
</dbReference>
<keyword evidence="8" id="KW-0325">Glycoprotein</keyword>
<comment type="similarity">
    <text evidence="2 10">Belongs to the Wnt family.</text>
</comment>
<keyword evidence="5" id="KW-0272">Extracellular matrix</keyword>
<comment type="subcellular location">
    <subcellularLocation>
        <location evidence="1 10">Secreted</location>
        <location evidence="1 10">Extracellular space</location>
        <location evidence="1 10">Extracellular matrix</location>
    </subcellularLocation>
</comment>
<dbReference type="GO" id="GO:0060070">
    <property type="term" value="P:canonical Wnt signaling pathway"/>
    <property type="evidence" value="ECO:0007669"/>
    <property type="project" value="TreeGrafter"/>
</dbReference>
<dbReference type="Pfam" id="PF00110">
    <property type="entry name" value="wnt"/>
    <property type="match status" value="1"/>
</dbReference>
<keyword evidence="3 10" id="KW-0217">Developmental protein</keyword>
<dbReference type="GO" id="GO:0005615">
    <property type="term" value="C:extracellular space"/>
    <property type="evidence" value="ECO:0007669"/>
    <property type="project" value="TreeGrafter"/>
</dbReference>
<dbReference type="PANTHER" id="PTHR12027:SF112">
    <property type="entry name" value="PROTEIN WNT-2"/>
    <property type="match status" value="1"/>
</dbReference>